<feature type="coiled-coil region" evidence="9">
    <location>
        <begin position="168"/>
        <end position="195"/>
    </location>
</feature>
<dbReference type="GO" id="GO:0005524">
    <property type="term" value="F:ATP binding"/>
    <property type="evidence" value="ECO:0007669"/>
    <property type="project" value="UniProtKB-KW"/>
</dbReference>
<proteinExistence type="predicted"/>
<feature type="transmembrane region" description="Helical" evidence="10">
    <location>
        <begin position="79"/>
        <end position="108"/>
    </location>
</feature>
<dbReference type="InterPro" id="IPR036890">
    <property type="entry name" value="HATPase_C_sf"/>
</dbReference>
<keyword evidence="10" id="KW-1133">Transmembrane helix</keyword>
<dbReference type="PIRSF" id="PIRSF037434">
    <property type="entry name" value="STHK_ChrS"/>
    <property type="match status" value="1"/>
</dbReference>
<keyword evidence="10" id="KW-0472">Membrane</keyword>
<keyword evidence="6 12" id="KW-0418">Kinase</keyword>
<keyword evidence="8" id="KW-0902">Two-component regulatory system</keyword>
<keyword evidence="5" id="KW-0547">Nucleotide-binding</keyword>
<dbReference type="PANTHER" id="PTHR24421:SF10">
    <property type="entry name" value="NITRATE_NITRITE SENSOR PROTEIN NARQ"/>
    <property type="match status" value="1"/>
</dbReference>
<dbReference type="GO" id="GO:0046983">
    <property type="term" value="F:protein dimerization activity"/>
    <property type="evidence" value="ECO:0007669"/>
    <property type="project" value="InterPro"/>
</dbReference>
<dbReference type="PROSITE" id="PS50109">
    <property type="entry name" value="HIS_KIN"/>
    <property type="match status" value="1"/>
</dbReference>
<keyword evidence="7" id="KW-0067">ATP-binding</keyword>
<dbReference type="SUPFAM" id="SSF55874">
    <property type="entry name" value="ATPase domain of HSP90 chaperone/DNA topoisomerase II/histidine kinase"/>
    <property type="match status" value="1"/>
</dbReference>
<evidence type="ECO:0000313" key="13">
    <source>
        <dbReference type="Proteomes" id="UP000586095"/>
    </source>
</evidence>
<keyword evidence="4" id="KW-0808">Transferase</keyword>
<name>A0A852RF33_9MICO</name>
<sequence>MAPPPDVEPRTRTSSMHAVDLAVDVGFGVLLLVCGLRYFAYHDLAGTGYLVLALALAAGVSYAAALVRGPGHRGWQRAWLLTATAFWLPLVILAPSFGWSAFALFFAIHRVLTGARALALSAAIVVAVSVGLYLMSNGSDLGLVLGPFFGGLVLAYAYWELDRVLAAQRRLNLELVETRDRLAQTERVAGAAEERERVASELHDTVAQRTAEALLRLEAERTAPGAESASGEALTALRQALSETRAFMLGLVAPAAQRPADLAETLGELAASAGADFERVGTERRISDEAAHALQRVVGEALTNARKHARASRIQVTLTYFADAVAVDIADDGAGFAVPDVPDTAQAPTPAGPDAGFGIRAMRWRMHSIDGSLTVESAPGTGTTIAAVAPAPEDEQ</sequence>
<keyword evidence="13" id="KW-1185">Reference proteome</keyword>
<organism evidence="12 13">
    <name type="scientific">Leucobacter aridicollis</name>
    <dbReference type="NCBI Taxonomy" id="283878"/>
    <lineage>
        <taxon>Bacteria</taxon>
        <taxon>Bacillati</taxon>
        <taxon>Actinomycetota</taxon>
        <taxon>Actinomycetes</taxon>
        <taxon>Micrococcales</taxon>
        <taxon>Microbacteriaceae</taxon>
        <taxon>Leucobacter</taxon>
    </lineage>
</organism>
<evidence type="ECO:0000256" key="10">
    <source>
        <dbReference type="SAM" id="Phobius"/>
    </source>
</evidence>
<evidence type="ECO:0000256" key="3">
    <source>
        <dbReference type="ARBA" id="ARBA00022553"/>
    </source>
</evidence>
<evidence type="ECO:0000259" key="11">
    <source>
        <dbReference type="PROSITE" id="PS50109"/>
    </source>
</evidence>
<keyword evidence="9" id="KW-0175">Coiled coil</keyword>
<protein>
    <recommendedName>
        <fullName evidence="2">histidine kinase</fullName>
        <ecNumber evidence="2">2.7.13.3</ecNumber>
    </recommendedName>
</protein>
<dbReference type="Proteomes" id="UP000586095">
    <property type="component" value="Unassembled WGS sequence"/>
</dbReference>
<evidence type="ECO:0000256" key="2">
    <source>
        <dbReference type="ARBA" id="ARBA00012438"/>
    </source>
</evidence>
<dbReference type="GO" id="GO:0016020">
    <property type="term" value="C:membrane"/>
    <property type="evidence" value="ECO:0007669"/>
    <property type="project" value="InterPro"/>
</dbReference>
<dbReference type="Gene3D" id="1.20.5.1930">
    <property type="match status" value="1"/>
</dbReference>
<dbReference type="EMBL" id="JACCBD010000001">
    <property type="protein sequence ID" value="NYD25312.1"/>
    <property type="molecule type" value="Genomic_DNA"/>
</dbReference>
<dbReference type="InterPro" id="IPR017205">
    <property type="entry name" value="Sig_transdc_His_kinase_ChrS"/>
</dbReference>
<dbReference type="InterPro" id="IPR003594">
    <property type="entry name" value="HATPase_dom"/>
</dbReference>
<evidence type="ECO:0000256" key="8">
    <source>
        <dbReference type="ARBA" id="ARBA00023012"/>
    </source>
</evidence>
<dbReference type="Pfam" id="PF07730">
    <property type="entry name" value="HisKA_3"/>
    <property type="match status" value="1"/>
</dbReference>
<feature type="transmembrane region" description="Helical" evidence="10">
    <location>
        <begin position="114"/>
        <end position="134"/>
    </location>
</feature>
<dbReference type="RefSeq" id="WP_185985832.1">
    <property type="nucleotide sequence ID" value="NZ_BAAALZ010000003.1"/>
</dbReference>
<evidence type="ECO:0000256" key="6">
    <source>
        <dbReference type="ARBA" id="ARBA00022777"/>
    </source>
</evidence>
<comment type="caution">
    <text evidence="12">The sequence shown here is derived from an EMBL/GenBank/DDBJ whole genome shotgun (WGS) entry which is preliminary data.</text>
</comment>
<feature type="transmembrane region" description="Helical" evidence="10">
    <location>
        <begin position="46"/>
        <end position="67"/>
    </location>
</feature>
<comment type="catalytic activity">
    <reaction evidence="1">
        <text>ATP + protein L-histidine = ADP + protein N-phospho-L-histidine.</text>
        <dbReference type="EC" id="2.7.13.3"/>
    </reaction>
</comment>
<dbReference type="AlphaFoldDB" id="A0A852RF33"/>
<dbReference type="Gene3D" id="3.30.565.10">
    <property type="entry name" value="Histidine kinase-like ATPase, C-terminal domain"/>
    <property type="match status" value="1"/>
</dbReference>
<dbReference type="EC" id="2.7.13.3" evidence="2"/>
<dbReference type="InterPro" id="IPR011712">
    <property type="entry name" value="Sig_transdc_His_kin_sub3_dim/P"/>
</dbReference>
<dbReference type="PANTHER" id="PTHR24421">
    <property type="entry name" value="NITRATE/NITRITE SENSOR PROTEIN NARX-RELATED"/>
    <property type="match status" value="1"/>
</dbReference>
<feature type="domain" description="Histidine kinase" evidence="11">
    <location>
        <begin position="294"/>
        <end position="393"/>
    </location>
</feature>
<keyword evidence="3" id="KW-0597">Phosphoprotein</keyword>
<feature type="transmembrane region" description="Helical" evidence="10">
    <location>
        <begin position="141"/>
        <end position="159"/>
    </location>
</feature>
<evidence type="ECO:0000313" key="12">
    <source>
        <dbReference type="EMBL" id="NYD25312.1"/>
    </source>
</evidence>
<dbReference type="Pfam" id="PF02518">
    <property type="entry name" value="HATPase_c"/>
    <property type="match status" value="1"/>
</dbReference>
<dbReference type="InterPro" id="IPR050482">
    <property type="entry name" value="Sensor_HK_TwoCompSys"/>
</dbReference>
<gene>
    <name evidence="12" type="ORF">BJ960_000115</name>
</gene>
<evidence type="ECO:0000256" key="4">
    <source>
        <dbReference type="ARBA" id="ARBA00022679"/>
    </source>
</evidence>
<reference evidence="12 13" key="1">
    <citation type="submission" date="2020-07" db="EMBL/GenBank/DDBJ databases">
        <title>Sequencing the genomes of 1000 actinobacteria strains.</title>
        <authorList>
            <person name="Klenk H.-P."/>
        </authorList>
    </citation>
    <scope>NUCLEOTIDE SEQUENCE [LARGE SCALE GENOMIC DNA]</scope>
    <source>
        <strain evidence="12 13">DSM 17380</strain>
    </source>
</reference>
<evidence type="ECO:0000256" key="1">
    <source>
        <dbReference type="ARBA" id="ARBA00000085"/>
    </source>
</evidence>
<evidence type="ECO:0000256" key="5">
    <source>
        <dbReference type="ARBA" id="ARBA00022741"/>
    </source>
</evidence>
<dbReference type="GO" id="GO:0000155">
    <property type="term" value="F:phosphorelay sensor kinase activity"/>
    <property type="evidence" value="ECO:0007669"/>
    <property type="project" value="InterPro"/>
</dbReference>
<dbReference type="SMART" id="SM00387">
    <property type="entry name" value="HATPase_c"/>
    <property type="match status" value="1"/>
</dbReference>
<evidence type="ECO:0000256" key="9">
    <source>
        <dbReference type="SAM" id="Coils"/>
    </source>
</evidence>
<dbReference type="CDD" id="cd16917">
    <property type="entry name" value="HATPase_UhpB-NarQ-NarX-like"/>
    <property type="match status" value="1"/>
</dbReference>
<keyword evidence="10" id="KW-0812">Transmembrane</keyword>
<evidence type="ECO:0000256" key="7">
    <source>
        <dbReference type="ARBA" id="ARBA00022840"/>
    </source>
</evidence>
<dbReference type="InterPro" id="IPR005467">
    <property type="entry name" value="His_kinase_dom"/>
</dbReference>
<feature type="transmembrane region" description="Helical" evidence="10">
    <location>
        <begin position="21"/>
        <end position="40"/>
    </location>
</feature>
<accession>A0A852RF33</accession>